<accession>A0A1A9X5N6</accession>
<dbReference type="Gene3D" id="3.40.50.300">
    <property type="entry name" value="P-loop containing nucleotide triphosphate hydrolases"/>
    <property type="match status" value="2"/>
</dbReference>
<keyword evidence="2" id="KW-0067">ATP-binding</keyword>
<evidence type="ECO:0000259" key="3">
    <source>
        <dbReference type="PROSITE" id="PS51192"/>
    </source>
</evidence>
<dbReference type="AlphaFoldDB" id="A0A1A9X5N6"/>
<sequence length="169" mass="19254">MYATGFRISSKIQSTTLPLLLVQPFQNLLAQSQSDTGKTIASVVMMLTRVDINSNYRQNSCEVLDLSRNITYHIIIGTPEKVLDGSLKTKLIDLKKIRIFIFILDEAEIIISEGHGYVTIGIHKALSYTCQMLFFSATYDKDIRNFARFTIDEANIIRFSREQEPLNNI</sequence>
<dbReference type="SMART" id="SM00487">
    <property type="entry name" value="DEXDc"/>
    <property type="match status" value="1"/>
</dbReference>
<organism evidence="4 5">
    <name type="scientific">Glossina brevipalpis</name>
    <dbReference type="NCBI Taxonomy" id="37001"/>
    <lineage>
        <taxon>Eukaryota</taxon>
        <taxon>Metazoa</taxon>
        <taxon>Ecdysozoa</taxon>
        <taxon>Arthropoda</taxon>
        <taxon>Hexapoda</taxon>
        <taxon>Insecta</taxon>
        <taxon>Pterygota</taxon>
        <taxon>Neoptera</taxon>
        <taxon>Endopterygota</taxon>
        <taxon>Diptera</taxon>
        <taxon>Brachycera</taxon>
        <taxon>Muscomorpha</taxon>
        <taxon>Hippoboscoidea</taxon>
        <taxon>Glossinidae</taxon>
        <taxon>Glossina</taxon>
    </lineage>
</organism>
<dbReference type="GO" id="GO:0016787">
    <property type="term" value="F:hydrolase activity"/>
    <property type="evidence" value="ECO:0007669"/>
    <property type="project" value="UniProtKB-KW"/>
</dbReference>
<dbReference type="InterPro" id="IPR014001">
    <property type="entry name" value="Helicase_ATP-bd"/>
</dbReference>
<keyword evidence="2" id="KW-0347">Helicase</keyword>
<dbReference type="SUPFAM" id="SSF52540">
    <property type="entry name" value="P-loop containing nucleoside triphosphate hydrolases"/>
    <property type="match status" value="1"/>
</dbReference>
<evidence type="ECO:0000256" key="1">
    <source>
        <dbReference type="ARBA" id="ARBA00022801"/>
    </source>
</evidence>
<evidence type="ECO:0000313" key="5">
    <source>
        <dbReference type="Proteomes" id="UP000091820"/>
    </source>
</evidence>
<dbReference type="PROSITE" id="PS51192">
    <property type="entry name" value="HELICASE_ATP_BIND_1"/>
    <property type="match status" value="1"/>
</dbReference>
<reference evidence="5" key="1">
    <citation type="submission" date="2014-03" db="EMBL/GenBank/DDBJ databases">
        <authorList>
            <person name="Aksoy S."/>
            <person name="Warren W."/>
            <person name="Wilson R.K."/>
        </authorList>
    </citation>
    <scope>NUCLEOTIDE SEQUENCE [LARGE SCALE GENOMIC DNA]</scope>
    <source>
        <strain evidence="5">IAEA</strain>
    </source>
</reference>
<protein>
    <recommendedName>
        <fullName evidence="3">Helicase ATP-binding domain-containing protein</fullName>
    </recommendedName>
</protein>
<evidence type="ECO:0000313" key="4">
    <source>
        <dbReference type="EnsemblMetazoa" id="GBRI045103-PA"/>
    </source>
</evidence>
<dbReference type="GO" id="GO:0010468">
    <property type="term" value="P:regulation of gene expression"/>
    <property type="evidence" value="ECO:0007669"/>
    <property type="project" value="UniProtKB-ARBA"/>
</dbReference>
<dbReference type="PANTHER" id="PTHR47958">
    <property type="entry name" value="ATP-DEPENDENT RNA HELICASE DBP3"/>
    <property type="match status" value="1"/>
</dbReference>
<dbReference type="GO" id="GO:0005524">
    <property type="term" value="F:ATP binding"/>
    <property type="evidence" value="ECO:0007669"/>
    <property type="project" value="InterPro"/>
</dbReference>
<evidence type="ECO:0000256" key="2">
    <source>
        <dbReference type="ARBA" id="ARBA00022806"/>
    </source>
</evidence>
<feature type="domain" description="Helicase ATP-binding" evidence="3">
    <location>
        <begin position="1"/>
        <end position="157"/>
    </location>
</feature>
<name>A0A1A9X5N6_9MUSC</name>
<dbReference type="Proteomes" id="UP000091820">
    <property type="component" value="Unassembled WGS sequence"/>
</dbReference>
<dbReference type="EnsemblMetazoa" id="GBRI045103-RA">
    <property type="protein sequence ID" value="GBRI045103-PA"/>
    <property type="gene ID" value="GBRI045103"/>
</dbReference>
<dbReference type="InterPro" id="IPR011545">
    <property type="entry name" value="DEAD/DEAH_box_helicase_dom"/>
</dbReference>
<proteinExistence type="predicted"/>
<dbReference type="STRING" id="37001.A0A1A9X5N6"/>
<dbReference type="Pfam" id="PF00270">
    <property type="entry name" value="DEAD"/>
    <property type="match status" value="1"/>
</dbReference>
<dbReference type="VEuPathDB" id="VectorBase:GBRI045103"/>
<keyword evidence="1" id="KW-0378">Hydrolase</keyword>
<keyword evidence="2" id="KW-0547">Nucleotide-binding</keyword>
<keyword evidence="5" id="KW-1185">Reference proteome</keyword>
<reference evidence="4" key="2">
    <citation type="submission" date="2020-05" db="UniProtKB">
        <authorList>
            <consortium name="EnsemblMetazoa"/>
        </authorList>
    </citation>
    <scope>IDENTIFICATION</scope>
    <source>
        <strain evidence="4">IAEA</strain>
    </source>
</reference>
<dbReference type="InterPro" id="IPR027417">
    <property type="entry name" value="P-loop_NTPase"/>
</dbReference>
<dbReference type="GO" id="GO:0003676">
    <property type="term" value="F:nucleic acid binding"/>
    <property type="evidence" value="ECO:0007669"/>
    <property type="project" value="InterPro"/>
</dbReference>
<dbReference type="GO" id="GO:0004386">
    <property type="term" value="F:helicase activity"/>
    <property type="evidence" value="ECO:0007669"/>
    <property type="project" value="UniProtKB-KW"/>
</dbReference>